<name>A0A5B7EKX4_PORTR</name>
<dbReference type="EMBL" id="VSRR010002907">
    <property type="protein sequence ID" value="MPC33799.1"/>
    <property type="molecule type" value="Genomic_DNA"/>
</dbReference>
<gene>
    <name evidence="2" type="ORF">E2C01_027163</name>
</gene>
<dbReference type="AlphaFoldDB" id="A0A5B7EKX4"/>
<accession>A0A5B7EKX4</accession>
<proteinExistence type="predicted"/>
<feature type="compositionally biased region" description="Acidic residues" evidence="1">
    <location>
        <begin position="30"/>
        <end position="44"/>
    </location>
</feature>
<organism evidence="2 3">
    <name type="scientific">Portunus trituberculatus</name>
    <name type="common">Swimming crab</name>
    <name type="synonym">Neptunus trituberculatus</name>
    <dbReference type="NCBI Taxonomy" id="210409"/>
    <lineage>
        <taxon>Eukaryota</taxon>
        <taxon>Metazoa</taxon>
        <taxon>Ecdysozoa</taxon>
        <taxon>Arthropoda</taxon>
        <taxon>Crustacea</taxon>
        <taxon>Multicrustacea</taxon>
        <taxon>Malacostraca</taxon>
        <taxon>Eumalacostraca</taxon>
        <taxon>Eucarida</taxon>
        <taxon>Decapoda</taxon>
        <taxon>Pleocyemata</taxon>
        <taxon>Brachyura</taxon>
        <taxon>Eubrachyura</taxon>
        <taxon>Portunoidea</taxon>
        <taxon>Portunidae</taxon>
        <taxon>Portuninae</taxon>
        <taxon>Portunus</taxon>
    </lineage>
</organism>
<sequence>MHPVSPIGGRESCVSQSVLLRLGRTLGKGEEEEEEEEEEDREEEGIGSRSILYLLVLIGSFPSAIAFTHSLMSEVSSLASLCPPAHVGKPACCNSCRGEDRVRGGSTSKGLCLAASEDGPQIPGRREPRDISLRPAVGSGRAPHQPGAGRRRRCSIQSQPPRPPRRRHCHRPPLRGTAPLLVQVLLVRIPLPRCPAASCSAARCPVASLPRCPLPCCSARHSALFVTGENYT</sequence>
<keyword evidence="3" id="KW-1185">Reference proteome</keyword>
<comment type="caution">
    <text evidence="2">The sequence shown here is derived from an EMBL/GenBank/DDBJ whole genome shotgun (WGS) entry which is preliminary data.</text>
</comment>
<evidence type="ECO:0000313" key="3">
    <source>
        <dbReference type="Proteomes" id="UP000324222"/>
    </source>
</evidence>
<evidence type="ECO:0000313" key="2">
    <source>
        <dbReference type="EMBL" id="MPC33799.1"/>
    </source>
</evidence>
<dbReference type="Proteomes" id="UP000324222">
    <property type="component" value="Unassembled WGS sequence"/>
</dbReference>
<reference evidence="2 3" key="1">
    <citation type="submission" date="2019-05" db="EMBL/GenBank/DDBJ databases">
        <title>Another draft genome of Portunus trituberculatus and its Hox gene families provides insights of decapod evolution.</title>
        <authorList>
            <person name="Jeong J.-H."/>
            <person name="Song I."/>
            <person name="Kim S."/>
            <person name="Choi T."/>
            <person name="Kim D."/>
            <person name="Ryu S."/>
            <person name="Kim W."/>
        </authorList>
    </citation>
    <scope>NUCLEOTIDE SEQUENCE [LARGE SCALE GENOMIC DNA]</scope>
    <source>
        <tissue evidence="2">Muscle</tissue>
    </source>
</reference>
<evidence type="ECO:0000256" key="1">
    <source>
        <dbReference type="SAM" id="MobiDB-lite"/>
    </source>
</evidence>
<feature type="compositionally biased region" description="Basic residues" evidence="1">
    <location>
        <begin position="163"/>
        <end position="173"/>
    </location>
</feature>
<feature type="region of interest" description="Disordered" evidence="1">
    <location>
        <begin position="24"/>
        <end position="44"/>
    </location>
</feature>
<protein>
    <submittedName>
        <fullName evidence="2">Uncharacterized protein</fullName>
    </submittedName>
</protein>
<feature type="region of interest" description="Disordered" evidence="1">
    <location>
        <begin position="104"/>
        <end position="173"/>
    </location>
</feature>